<feature type="domain" description="Protein O-mannosyl-transferase C-terminal four TM" evidence="12">
    <location>
        <begin position="448"/>
        <end position="621"/>
    </location>
</feature>
<gene>
    <name evidence="13" type="ORF">SAMN02745191_0103</name>
</gene>
<dbReference type="GO" id="GO:0005886">
    <property type="term" value="C:plasma membrane"/>
    <property type="evidence" value="ECO:0007669"/>
    <property type="project" value="UniProtKB-SubCell"/>
</dbReference>
<feature type="transmembrane region" description="Helical" evidence="10">
    <location>
        <begin position="14"/>
        <end position="32"/>
    </location>
</feature>
<evidence type="ECO:0000259" key="11">
    <source>
        <dbReference type="Pfam" id="PF02366"/>
    </source>
</evidence>
<evidence type="ECO:0000259" key="12">
    <source>
        <dbReference type="Pfam" id="PF16192"/>
    </source>
</evidence>
<evidence type="ECO:0000256" key="7">
    <source>
        <dbReference type="ARBA" id="ARBA00022989"/>
    </source>
</evidence>
<dbReference type="RefSeq" id="WP_078710570.1">
    <property type="nucleotide sequence ID" value="NZ_FUWY01000001.1"/>
</dbReference>
<evidence type="ECO:0000256" key="5">
    <source>
        <dbReference type="ARBA" id="ARBA00022679"/>
    </source>
</evidence>
<evidence type="ECO:0000256" key="9">
    <source>
        <dbReference type="ARBA" id="ARBA00093617"/>
    </source>
</evidence>
<dbReference type="InterPro" id="IPR032421">
    <property type="entry name" value="PMT_4TMC"/>
</dbReference>
<feature type="transmembrane region" description="Helical" evidence="10">
    <location>
        <begin position="317"/>
        <end position="334"/>
    </location>
</feature>
<reference evidence="14" key="1">
    <citation type="submission" date="2017-02" db="EMBL/GenBank/DDBJ databases">
        <authorList>
            <person name="Varghese N."/>
            <person name="Submissions S."/>
        </authorList>
    </citation>
    <scope>NUCLEOTIDE SEQUENCE [LARGE SCALE GENOMIC DNA]</scope>
    <source>
        <strain evidence="14">ATCC 25662</strain>
    </source>
</reference>
<keyword evidence="4 10" id="KW-0328">Glycosyltransferase</keyword>
<keyword evidence="10" id="KW-1003">Cell membrane</keyword>
<protein>
    <recommendedName>
        <fullName evidence="9 10">Polyprenol-phosphate-mannose--protein mannosyltransferase</fullName>
        <ecNumber evidence="10">2.4.1.-</ecNumber>
    </recommendedName>
</protein>
<comment type="similarity">
    <text evidence="3 10">Belongs to the glycosyltransferase 39 family.</text>
</comment>
<comment type="subcellular location">
    <subcellularLocation>
        <location evidence="10">Cell membrane</location>
    </subcellularLocation>
    <subcellularLocation>
        <location evidence="1">Endomembrane system</location>
        <topology evidence="1">Multi-pass membrane protein</topology>
    </subcellularLocation>
</comment>
<feature type="transmembrane region" description="Helical" evidence="10">
    <location>
        <begin position="553"/>
        <end position="573"/>
    </location>
</feature>
<dbReference type="GO" id="GO:0004169">
    <property type="term" value="F:dolichyl-phosphate-mannose-protein mannosyltransferase activity"/>
    <property type="evidence" value="ECO:0007669"/>
    <property type="project" value="UniProtKB-UniRule"/>
</dbReference>
<evidence type="ECO:0000313" key="13">
    <source>
        <dbReference type="EMBL" id="SJZ34017.1"/>
    </source>
</evidence>
<dbReference type="OrthoDB" id="142814at2"/>
<accession>A0A1T4JVB9</accession>
<dbReference type="Pfam" id="PF02366">
    <property type="entry name" value="PMT"/>
    <property type="match status" value="1"/>
</dbReference>
<feature type="transmembrane region" description="Helical" evidence="10">
    <location>
        <begin position="530"/>
        <end position="547"/>
    </location>
</feature>
<sequence length="625" mass="72182">MENLSLSLFGNEELISIMITCGIVAIMIFILFKLLKKNIKSDAFSILLITSMYAIISLWQLGSTKIPQTWWQPEATNEFITFEVLDETPSFDTVLAIGGEGDNNALESGYQVWFNDLQVLGSNDNINWETITVLNNQSSYMGWNITEGDWNYRYISLVMQNQNSVINEIAFKKTDSEELLGLKPITISNTENPYSAENIIDEQAIVPLHPSYYDSSYFDEIYHPRNAWEIANGQYMYASVHPLLGTSIIAIGIKLFGMNPFGWRIMGALFGIMILPLFYLMLKKLFKSRFLSTAGTTLFAADFMLITTSRIGTLEPFSVFFILLMTYFMIQYFYTSFTKTSFKKQLLWLALSGISMGLACSVKWTGCYSAVALAIIFFTHFIINFIKYNKSKSLTDAESIEFTKAFKERAVKIILWCCLFFVIIPLVIYVCHYIPTKVWKNDTWSISNVIKHSIYMYDYHANLQATHPYQSMWYQWLFDIRPIWYYFGNLGNGFIKTISCFNNPLVTVTGFFTMVYTFYHTIKTKSKEGFIIVICYLAALLPWVLVTRCVFSYHYYPSLPFLIMSIVYVMKLILNKFKNGKKIIIAYIILTLILFIVFLPVITGFTTTQEYVRALQWLPSWYFGG</sequence>
<dbReference type="AlphaFoldDB" id="A0A1T4JVB9"/>
<dbReference type="InterPro" id="IPR027005">
    <property type="entry name" value="PMT-like"/>
</dbReference>
<dbReference type="InterPro" id="IPR003342">
    <property type="entry name" value="ArnT-like_N"/>
</dbReference>
<dbReference type="GO" id="GO:0012505">
    <property type="term" value="C:endomembrane system"/>
    <property type="evidence" value="ECO:0007669"/>
    <property type="project" value="UniProtKB-SubCell"/>
</dbReference>
<proteinExistence type="inferred from homology"/>
<evidence type="ECO:0000256" key="2">
    <source>
        <dbReference type="ARBA" id="ARBA00004922"/>
    </source>
</evidence>
<dbReference type="PANTHER" id="PTHR10050">
    <property type="entry name" value="DOLICHYL-PHOSPHATE-MANNOSE--PROTEIN MANNOSYLTRANSFERASE"/>
    <property type="match status" value="1"/>
</dbReference>
<dbReference type="EC" id="2.4.1.-" evidence="10"/>
<dbReference type="Pfam" id="PF16192">
    <property type="entry name" value="PMT_4TMC"/>
    <property type="match status" value="1"/>
</dbReference>
<feature type="transmembrane region" description="Helical" evidence="10">
    <location>
        <begin position="413"/>
        <end position="435"/>
    </location>
</feature>
<keyword evidence="5 10" id="KW-0808">Transferase</keyword>
<evidence type="ECO:0000256" key="1">
    <source>
        <dbReference type="ARBA" id="ARBA00004127"/>
    </source>
</evidence>
<name>A0A1T4JVB9_9FIRM</name>
<feature type="transmembrane region" description="Helical" evidence="10">
    <location>
        <begin position="370"/>
        <end position="386"/>
    </location>
</feature>
<comment type="pathway">
    <text evidence="2 10">Protein modification; protein glycosylation.</text>
</comment>
<feature type="transmembrane region" description="Helical" evidence="10">
    <location>
        <begin position="44"/>
        <end position="62"/>
    </location>
</feature>
<keyword evidence="6 10" id="KW-0812">Transmembrane</keyword>
<evidence type="ECO:0000256" key="3">
    <source>
        <dbReference type="ARBA" id="ARBA00007222"/>
    </source>
</evidence>
<dbReference type="UniPathway" id="UPA00378"/>
<feature type="transmembrane region" description="Helical" evidence="10">
    <location>
        <begin position="585"/>
        <end position="605"/>
    </location>
</feature>
<evidence type="ECO:0000256" key="10">
    <source>
        <dbReference type="RuleBase" id="RU367007"/>
    </source>
</evidence>
<dbReference type="EMBL" id="FUWY01000001">
    <property type="protein sequence ID" value="SJZ34017.1"/>
    <property type="molecule type" value="Genomic_DNA"/>
</dbReference>
<dbReference type="STRING" id="118967.SAMN02745191_0103"/>
<keyword evidence="8 10" id="KW-0472">Membrane</keyword>
<dbReference type="Proteomes" id="UP000243297">
    <property type="component" value="Unassembled WGS sequence"/>
</dbReference>
<feature type="transmembrane region" description="Helical" evidence="10">
    <location>
        <begin position="261"/>
        <end position="282"/>
    </location>
</feature>
<evidence type="ECO:0000256" key="8">
    <source>
        <dbReference type="ARBA" id="ARBA00023136"/>
    </source>
</evidence>
<keyword evidence="14" id="KW-1185">Reference proteome</keyword>
<feature type="domain" description="ArnT-like N-terminal" evidence="11">
    <location>
        <begin position="238"/>
        <end position="430"/>
    </location>
</feature>
<evidence type="ECO:0000313" key="14">
    <source>
        <dbReference type="Proteomes" id="UP000243297"/>
    </source>
</evidence>
<organism evidence="13 14">
    <name type="scientific">Anaerorhabdus furcosa</name>
    <dbReference type="NCBI Taxonomy" id="118967"/>
    <lineage>
        <taxon>Bacteria</taxon>
        <taxon>Bacillati</taxon>
        <taxon>Bacillota</taxon>
        <taxon>Erysipelotrichia</taxon>
        <taxon>Erysipelotrichales</taxon>
        <taxon>Erysipelotrichaceae</taxon>
        <taxon>Anaerorhabdus</taxon>
    </lineage>
</organism>
<feature type="transmembrane region" description="Helical" evidence="10">
    <location>
        <begin position="494"/>
        <end position="518"/>
    </location>
</feature>
<evidence type="ECO:0000256" key="4">
    <source>
        <dbReference type="ARBA" id="ARBA00022676"/>
    </source>
</evidence>
<keyword evidence="7 10" id="KW-1133">Transmembrane helix</keyword>
<comment type="function">
    <text evidence="10">Protein O-mannosyltransferase that catalyzes the transfer of a single mannose residue from a polyprenol phospho-mannosyl lipidic donor to the hydroxyl group of selected serine and threonine residues in acceptor proteins.</text>
</comment>
<evidence type="ECO:0000256" key="6">
    <source>
        <dbReference type="ARBA" id="ARBA00022692"/>
    </source>
</evidence>